<dbReference type="EMBL" id="BART01018591">
    <property type="protein sequence ID" value="GAG76043.1"/>
    <property type="molecule type" value="Genomic_DNA"/>
</dbReference>
<evidence type="ECO:0000313" key="2">
    <source>
        <dbReference type="EMBL" id="GAG76043.1"/>
    </source>
</evidence>
<keyword evidence="1" id="KW-0472">Membrane</keyword>
<evidence type="ECO:0000256" key="1">
    <source>
        <dbReference type="SAM" id="Phobius"/>
    </source>
</evidence>
<sequence>MIDKKAVITGIVIFAITSIFSVGGFFFTRYLDNKMEAIKVQQSKFHNLSTEISSLKNDIQGLK</sequence>
<feature type="non-terminal residue" evidence="2">
    <location>
        <position position="63"/>
    </location>
</feature>
<keyword evidence="1" id="KW-0812">Transmembrane</keyword>
<dbReference type="AlphaFoldDB" id="X1AUW5"/>
<name>X1AUW5_9ZZZZ</name>
<reference evidence="2" key="1">
    <citation type="journal article" date="2014" name="Front. Microbiol.">
        <title>High frequency of phylogenetically diverse reductive dehalogenase-homologous genes in deep subseafloor sedimentary metagenomes.</title>
        <authorList>
            <person name="Kawai M."/>
            <person name="Futagami T."/>
            <person name="Toyoda A."/>
            <person name="Takaki Y."/>
            <person name="Nishi S."/>
            <person name="Hori S."/>
            <person name="Arai W."/>
            <person name="Tsubouchi T."/>
            <person name="Morono Y."/>
            <person name="Uchiyama I."/>
            <person name="Ito T."/>
            <person name="Fujiyama A."/>
            <person name="Inagaki F."/>
            <person name="Takami H."/>
        </authorList>
    </citation>
    <scope>NUCLEOTIDE SEQUENCE</scope>
    <source>
        <strain evidence="2">Expedition CK06-06</strain>
    </source>
</reference>
<keyword evidence="1" id="KW-1133">Transmembrane helix</keyword>
<comment type="caution">
    <text evidence="2">The sequence shown here is derived from an EMBL/GenBank/DDBJ whole genome shotgun (WGS) entry which is preliminary data.</text>
</comment>
<proteinExistence type="predicted"/>
<protein>
    <submittedName>
        <fullName evidence="2">Uncharacterized protein</fullName>
    </submittedName>
</protein>
<gene>
    <name evidence="2" type="ORF">S01H4_35048</name>
</gene>
<feature type="transmembrane region" description="Helical" evidence="1">
    <location>
        <begin position="6"/>
        <end position="27"/>
    </location>
</feature>
<organism evidence="2">
    <name type="scientific">marine sediment metagenome</name>
    <dbReference type="NCBI Taxonomy" id="412755"/>
    <lineage>
        <taxon>unclassified sequences</taxon>
        <taxon>metagenomes</taxon>
        <taxon>ecological metagenomes</taxon>
    </lineage>
</organism>
<accession>X1AUW5</accession>